<organism evidence="3 4">
    <name type="scientific">Dendrobium catenatum</name>
    <dbReference type="NCBI Taxonomy" id="906689"/>
    <lineage>
        <taxon>Eukaryota</taxon>
        <taxon>Viridiplantae</taxon>
        <taxon>Streptophyta</taxon>
        <taxon>Embryophyta</taxon>
        <taxon>Tracheophyta</taxon>
        <taxon>Spermatophyta</taxon>
        <taxon>Magnoliopsida</taxon>
        <taxon>Liliopsida</taxon>
        <taxon>Asparagales</taxon>
        <taxon>Orchidaceae</taxon>
        <taxon>Epidendroideae</taxon>
        <taxon>Malaxideae</taxon>
        <taxon>Dendrobiinae</taxon>
        <taxon>Dendrobium</taxon>
    </lineage>
</organism>
<gene>
    <name evidence="3" type="ORF">MA16_Dca011274</name>
</gene>
<keyword evidence="4" id="KW-1185">Reference proteome</keyword>
<evidence type="ECO:0000313" key="4">
    <source>
        <dbReference type="Proteomes" id="UP000233837"/>
    </source>
</evidence>
<dbReference type="PANTHER" id="PTHR34537">
    <property type="entry name" value="OS08G0459300 PROTEIN"/>
    <property type="match status" value="1"/>
</dbReference>
<proteinExistence type="predicted"/>
<evidence type="ECO:0000256" key="1">
    <source>
        <dbReference type="SAM" id="Phobius"/>
    </source>
</evidence>
<reference evidence="3 4" key="1">
    <citation type="journal article" date="2016" name="Sci. Rep.">
        <title>The Dendrobium catenatum Lindl. genome sequence provides insights into polysaccharide synthase, floral development and adaptive evolution.</title>
        <authorList>
            <person name="Zhang G.Q."/>
            <person name="Xu Q."/>
            <person name="Bian C."/>
            <person name="Tsai W.C."/>
            <person name="Yeh C.M."/>
            <person name="Liu K.W."/>
            <person name="Yoshida K."/>
            <person name="Zhang L.S."/>
            <person name="Chang S.B."/>
            <person name="Chen F."/>
            <person name="Shi Y."/>
            <person name="Su Y.Y."/>
            <person name="Zhang Y.Q."/>
            <person name="Chen L.J."/>
            <person name="Yin Y."/>
            <person name="Lin M."/>
            <person name="Huang H."/>
            <person name="Deng H."/>
            <person name="Wang Z.W."/>
            <person name="Zhu S.L."/>
            <person name="Zhao X."/>
            <person name="Deng C."/>
            <person name="Niu S.C."/>
            <person name="Huang J."/>
            <person name="Wang M."/>
            <person name="Liu G.H."/>
            <person name="Yang H.J."/>
            <person name="Xiao X.J."/>
            <person name="Hsiao Y.Y."/>
            <person name="Wu W.L."/>
            <person name="Chen Y.Y."/>
            <person name="Mitsuda N."/>
            <person name="Ohme-Takagi M."/>
            <person name="Luo Y.B."/>
            <person name="Van de Peer Y."/>
            <person name="Liu Z.J."/>
        </authorList>
    </citation>
    <scope>NUCLEOTIDE SEQUENCE [LARGE SCALE GENOMIC DNA]</scope>
    <source>
        <tissue evidence="3">The whole plant</tissue>
    </source>
</reference>
<keyword evidence="2" id="KW-0732">Signal</keyword>
<dbReference type="AlphaFoldDB" id="A0A2I0WIN5"/>
<dbReference type="PANTHER" id="PTHR34537:SF2">
    <property type="entry name" value="FERREDOXIN-LIKE PROTEIN"/>
    <property type="match status" value="1"/>
</dbReference>
<feature type="chain" id="PRO_5014169492" evidence="2">
    <location>
        <begin position="24"/>
        <end position="221"/>
    </location>
</feature>
<feature type="signal peptide" evidence="2">
    <location>
        <begin position="1"/>
        <end position="23"/>
    </location>
</feature>
<dbReference type="OrthoDB" id="742600at2759"/>
<keyword evidence="1" id="KW-0472">Membrane</keyword>
<evidence type="ECO:0000313" key="3">
    <source>
        <dbReference type="EMBL" id="PKU75498.1"/>
    </source>
</evidence>
<dbReference type="STRING" id="906689.A0A2I0WIN5"/>
<keyword evidence="1" id="KW-0812">Transmembrane</keyword>
<name>A0A2I0WIN5_9ASPA</name>
<sequence length="221" mass="23980">MWKAFGLKLCILGLSCLILGSAAENEGNPANEIAKLVNANRTATKLRKLYNNPGLGCMALQFISQCLGNCSSNNTLSCHPPEVDITEVYAPNCGVELATVGIISGYLLGCHWNFLNPEQAFSNVLIRDKRTISLMHGRDLTELGAGFISEKHGGFYWCILFSNETSNSSFVLEEGGKGIEQKTGCFSGSDVPCSSAGMKLLILAYSKLFVFILLLSFLLCY</sequence>
<keyword evidence="1" id="KW-1133">Transmembrane helix</keyword>
<protein>
    <submittedName>
        <fullName evidence="3">Uncharacterized protein</fullName>
    </submittedName>
</protein>
<evidence type="ECO:0000256" key="2">
    <source>
        <dbReference type="SAM" id="SignalP"/>
    </source>
</evidence>
<dbReference type="Proteomes" id="UP000233837">
    <property type="component" value="Unassembled WGS sequence"/>
</dbReference>
<reference evidence="3 4" key="2">
    <citation type="journal article" date="2017" name="Nature">
        <title>The Apostasia genome and the evolution of orchids.</title>
        <authorList>
            <person name="Zhang G.Q."/>
            <person name="Liu K.W."/>
            <person name="Li Z."/>
            <person name="Lohaus R."/>
            <person name="Hsiao Y.Y."/>
            <person name="Niu S.C."/>
            <person name="Wang J.Y."/>
            <person name="Lin Y.C."/>
            <person name="Xu Q."/>
            <person name="Chen L.J."/>
            <person name="Yoshida K."/>
            <person name="Fujiwara S."/>
            <person name="Wang Z.W."/>
            <person name="Zhang Y.Q."/>
            <person name="Mitsuda N."/>
            <person name="Wang M."/>
            <person name="Liu G.H."/>
            <person name="Pecoraro L."/>
            <person name="Huang H.X."/>
            <person name="Xiao X.J."/>
            <person name="Lin M."/>
            <person name="Wu X.Y."/>
            <person name="Wu W.L."/>
            <person name="Chen Y.Y."/>
            <person name="Chang S.B."/>
            <person name="Sakamoto S."/>
            <person name="Ohme-Takagi M."/>
            <person name="Yagi M."/>
            <person name="Zeng S.J."/>
            <person name="Shen C.Y."/>
            <person name="Yeh C.M."/>
            <person name="Luo Y.B."/>
            <person name="Tsai W.C."/>
            <person name="Van de Peer Y."/>
            <person name="Liu Z.J."/>
        </authorList>
    </citation>
    <scope>NUCLEOTIDE SEQUENCE [LARGE SCALE GENOMIC DNA]</scope>
    <source>
        <tissue evidence="3">The whole plant</tissue>
    </source>
</reference>
<feature type="transmembrane region" description="Helical" evidence="1">
    <location>
        <begin position="200"/>
        <end position="220"/>
    </location>
</feature>
<accession>A0A2I0WIN5</accession>
<dbReference type="EMBL" id="KZ502593">
    <property type="protein sequence ID" value="PKU75498.1"/>
    <property type="molecule type" value="Genomic_DNA"/>
</dbReference>